<dbReference type="AlphaFoldDB" id="A0A1B8RST5"/>
<dbReference type="PANTHER" id="PTHR30404">
    <property type="entry name" value="N-ACETYLMURAMOYL-L-ALANINE AMIDASE"/>
    <property type="match status" value="1"/>
</dbReference>
<dbReference type="InterPro" id="IPR050695">
    <property type="entry name" value="N-acetylmuramoyl_amidase_3"/>
</dbReference>
<dbReference type="InterPro" id="IPR002508">
    <property type="entry name" value="MurNAc-LAA_cat"/>
</dbReference>
<evidence type="ECO:0000313" key="5">
    <source>
        <dbReference type="Proteomes" id="UP000092714"/>
    </source>
</evidence>
<dbReference type="Gene3D" id="2.30.30.40">
    <property type="entry name" value="SH3 Domains"/>
    <property type="match status" value="1"/>
</dbReference>
<keyword evidence="5" id="KW-1185">Reference proteome</keyword>
<dbReference type="InterPro" id="IPR003646">
    <property type="entry name" value="SH3-like_bac-type"/>
</dbReference>
<dbReference type="Pfam" id="PF08239">
    <property type="entry name" value="SH3_3"/>
    <property type="match status" value="1"/>
</dbReference>
<dbReference type="SUPFAM" id="SSF53187">
    <property type="entry name" value="Zn-dependent exopeptidases"/>
    <property type="match status" value="1"/>
</dbReference>
<protein>
    <recommendedName>
        <fullName evidence="3">SH3b domain-containing protein</fullName>
    </recommendedName>
</protein>
<dbReference type="GO" id="GO:0009253">
    <property type="term" value="P:peptidoglycan catabolic process"/>
    <property type="evidence" value="ECO:0007669"/>
    <property type="project" value="InterPro"/>
</dbReference>
<dbReference type="Proteomes" id="UP000092714">
    <property type="component" value="Unassembled WGS sequence"/>
</dbReference>
<dbReference type="GO" id="GO:0071555">
    <property type="term" value="P:cell wall organization"/>
    <property type="evidence" value="ECO:0007669"/>
    <property type="project" value="UniProtKB-KW"/>
</dbReference>
<dbReference type="GO" id="GO:0008745">
    <property type="term" value="F:N-acetylmuramoyl-L-alanine amidase activity"/>
    <property type="evidence" value="ECO:0007669"/>
    <property type="project" value="InterPro"/>
</dbReference>
<gene>
    <name evidence="4" type="ORF">CP373A1_02945</name>
</gene>
<dbReference type="OrthoDB" id="5344211at2"/>
<dbReference type="SMART" id="SM00646">
    <property type="entry name" value="Ami_3"/>
    <property type="match status" value="1"/>
</dbReference>
<evidence type="ECO:0000256" key="2">
    <source>
        <dbReference type="ARBA" id="ARBA00023316"/>
    </source>
</evidence>
<dbReference type="RefSeq" id="WP_065254309.1">
    <property type="nucleotide sequence ID" value="NZ_MAPZ01000010.1"/>
</dbReference>
<proteinExistence type="predicted"/>
<dbReference type="Gene3D" id="3.40.630.40">
    <property type="entry name" value="Zn-dependent exopeptidases"/>
    <property type="match status" value="1"/>
</dbReference>
<keyword evidence="1" id="KW-0378">Hydrolase</keyword>
<evidence type="ECO:0000259" key="3">
    <source>
        <dbReference type="PROSITE" id="PS51781"/>
    </source>
</evidence>
<evidence type="ECO:0000256" key="1">
    <source>
        <dbReference type="ARBA" id="ARBA00022801"/>
    </source>
</evidence>
<organism evidence="4 5">
    <name type="scientific">Clostridium paraputrificum</name>
    <dbReference type="NCBI Taxonomy" id="29363"/>
    <lineage>
        <taxon>Bacteria</taxon>
        <taxon>Bacillati</taxon>
        <taxon>Bacillota</taxon>
        <taxon>Clostridia</taxon>
        <taxon>Eubacteriales</taxon>
        <taxon>Clostridiaceae</taxon>
        <taxon>Clostridium</taxon>
    </lineage>
</organism>
<dbReference type="EMBL" id="MAPZ01000010">
    <property type="protein sequence ID" value="OBY11895.1"/>
    <property type="molecule type" value="Genomic_DNA"/>
</dbReference>
<dbReference type="PANTHER" id="PTHR30404:SF8">
    <property type="entry name" value="AUTOLYSIN PH-RELATED"/>
    <property type="match status" value="1"/>
</dbReference>
<dbReference type="CDD" id="cd02696">
    <property type="entry name" value="MurNAc-LAA"/>
    <property type="match status" value="1"/>
</dbReference>
<dbReference type="Pfam" id="PF01520">
    <property type="entry name" value="Amidase_3"/>
    <property type="match status" value="1"/>
</dbReference>
<reference evidence="4 5" key="1">
    <citation type="submission" date="2016-06" db="EMBL/GenBank/DDBJ databases">
        <authorList>
            <person name="Kjaerup R.B."/>
            <person name="Dalgaard T.S."/>
            <person name="Juul-Madsen H.R."/>
        </authorList>
    </citation>
    <scope>NUCLEOTIDE SEQUENCE [LARGE SCALE GENOMIC DNA]</scope>
    <source>
        <strain evidence="4 5">373-A1</strain>
    </source>
</reference>
<dbReference type="SMART" id="SM00287">
    <property type="entry name" value="SH3b"/>
    <property type="match status" value="1"/>
</dbReference>
<comment type="caution">
    <text evidence="4">The sequence shown here is derived from an EMBL/GenBank/DDBJ whole genome shotgun (WGS) entry which is preliminary data.</text>
</comment>
<evidence type="ECO:0000313" key="4">
    <source>
        <dbReference type="EMBL" id="OBY11895.1"/>
    </source>
</evidence>
<name>A0A1B8RST5_9CLOT</name>
<dbReference type="PROSITE" id="PS51781">
    <property type="entry name" value="SH3B"/>
    <property type="match status" value="1"/>
</dbReference>
<accession>A0A1B8RST5</accession>
<dbReference type="GO" id="GO:0030288">
    <property type="term" value="C:outer membrane-bounded periplasmic space"/>
    <property type="evidence" value="ECO:0007669"/>
    <property type="project" value="TreeGrafter"/>
</dbReference>
<keyword evidence="2" id="KW-0961">Cell wall biogenesis/degradation</keyword>
<feature type="domain" description="SH3b" evidence="3">
    <location>
        <begin position="185"/>
        <end position="270"/>
    </location>
</feature>
<sequence>MIIGIDKGHSTWDKTPCGAVGLLNESKENRPVGDKVIQKLREMGHTVIDCSCNSENSVNAQLQAIVRKANSQKLDLFLSLHLNAGGGTGAEVYTTNTSGAKSEAKKLIDTYCNRTGFKNRGHKYAEFYVLRHTVAPAMLIEMAFVDTEADYKKWNDLGAELIANAIVEGITGQVVQEKPVETPSTTSYTVKITADVLNVRAGAGTNYKVNTQVRKGEVYTIVGESNGWGKLKSGAGWISLKYTSKNGPSTPANKPTQTIKVGSSIKITGSKYTTGQSIPAWVKANTYTVQQIKGDRALIKEITSWVYTKDLKLV</sequence>